<reference evidence="11" key="1">
    <citation type="journal article" date="2017" name="Genome Announc.">
        <title>Draft Genome Sequence of Terrimicrobium sacchariphilum NM-5T, a Facultative Anaerobic Soil Bacterium of the Class Spartobacteria.</title>
        <authorList>
            <person name="Qiu Y.L."/>
            <person name="Tourlousse D.M."/>
            <person name="Matsuura N."/>
            <person name="Ohashi A."/>
            <person name="Sekiguchi Y."/>
        </authorList>
    </citation>
    <scope>NUCLEOTIDE SEQUENCE [LARGE SCALE GENOMIC DNA]</scope>
    <source>
        <strain evidence="11">NM-5</strain>
    </source>
</reference>
<gene>
    <name evidence="10" type="ORF">TSACC_21461</name>
</gene>
<sequence>MPLIEAARFGIEPNSEKDAIPALRAALTACRDTNASALAFEGGTYHFWPDRAFEKYAFISNNDEGLKRVAFLLRGKHHFRIDGRGAQFIFHGPMTPFLVEECRDLRIENLSIDYTRPFHSEGRILAVREDSVDLAIPEDYPFDIRNGVLVFVADIRHPSVPTTVKSGEILYPYGHLLAYDPERRETAYMVYDKYGVQSGIAAESIGPRQVRIQVPGVNASPGDTLVFAAAHRNDPGFVISKSSDIRLRNVRIHHVGGMGVIAQRSANISLDHLIVAPPNESRVISATADATHFTNCTGRIEIRDCIFENQMDDASNIHGLYGQVTRILGPNKLEVRLVHPQQAGLTFIEAGTRLEFSDHRTLEGFGECVVESVEYLNKEYSIVTTTEMLPASVLPRTVVADADANTAEVIIENCVIRNNRARGILLGSRGKMRITGNTFHTPGAALLFEGDANHWFEQAGVRDVVIRNNTFDNCNYGVWGDACIEVRSGIAEASRVASRYNRNITIEENVFRVFGTHPLVAIYSVSGLTFRKNSVELTHLYPPRKNDGHGWLDSSNCDRIQWEDPVEICGKRSLPDAHKVLVPVAEA</sequence>
<evidence type="ECO:0000313" key="10">
    <source>
        <dbReference type="EMBL" id="GAT33056.1"/>
    </source>
</evidence>
<protein>
    <submittedName>
        <fullName evidence="10">Parallel beta-helix repeat-containing protein</fullName>
    </submittedName>
</protein>
<proteinExistence type="predicted"/>
<dbReference type="EMBL" id="BDCO01000002">
    <property type="protein sequence ID" value="GAT33056.1"/>
    <property type="molecule type" value="Genomic_DNA"/>
</dbReference>
<evidence type="ECO:0000256" key="2">
    <source>
        <dbReference type="ARBA" id="ARBA00001271"/>
    </source>
</evidence>
<evidence type="ECO:0000259" key="9">
    <source>
        <dbReference type="Pfam" id="PF23764"/>
    </source>
</evidence>
<evidence type="ECO:0000256" key="1">
    <source>
        <dbReference type="ARBA" id="ARBA00001255"/>
    </source>
</evidence>
<comment type="caution">
    <text evidence="10">The sequence shown here is derived from an EMBL/GenBank/DDBJ whole genome shotgun (WGS) entry which is preliminary data.</text>
</comment>
<dbReference type="InterPro" id="IPR006626">
    <property type="entry name" value="PbH1"/>
</dbReference>
<evidence type="ECO:0000259" key="7">
    <source>
        <dbReference type="Pfam" id="PF13229"/>
    </source>
</evidence>
<feature type="domain" description="Right handed beta helix" evidence="7">
    <location>
        <begin position="407"/>
        <end position="536"/>
    </location>
</feature>
<dbReference type="Proteomes" id="UP000076023">
    <property type="component" value="Unassembled WGS sequence"/>
</dbReference>
<evidence type="ECO:0000313" key="11">
    <source>
        <dbReference type="Proteomes" id="UP000076023"/>
    </source>
</evidence>
<keyword evidence="11" id="KW-1185">Reference proteome</keyword>
<dbReference type="STRING" id="690879.TSACC_21461"/>
<dbReference type="InterPro" id="IPR056441">
    <property type="entry name" value="Beta-barrel_GLAA-B_II"/>
</dbReference>
<dbReference type="AlphaFoldDB" id="A0A146G8W0"/>
<comment type="catalytic activity">
    <reaction evidence="2">
        <text>Hydrolysis of terminal, non-reducing branched (1-&gt;3)-alpha-D-galactosidic residues, producing free D-galactose.</text>
        <dbReference type="EC" id="3.2.1.n1"/>
    </reaction>
</comment>
<dbReference type="InterPro" id="IPR012334">
    <property type="entry name" value="Pectin_lyas_fold"/>
</dbReference>
<dbReference type="Pfam" id="PF23763">
    <property type="entry name" value="Beta-barrel_GLAA-B_I"/>
    <property type="match status" value="1"/>
</dbReference>
<evidence type="ECO:0000256" key="4">
    <source>
        <dbReference type="ARBA" id="ARBA00022737"/>
    </source>
</evidence>
<organism evidence="10 11">
    <name type="scientific">Terrimicrobium sacchariphilum</name>
    <dbReference type="NCBI Taxonomy" id="690879"/>
    <lineage>
        <taxon>Bacteria</taxon>
        <taxon>Pseudomonadati</taxon>
        <taxon>Verrucomicrobiota</taxon>
        <taxon>Terrimicrobiia</taxon>
        <taxon>Terrimicrobiales</taxon>
        <taxon>Terrimicrobiaceae</taxon>
        <taxon>Terrimicrobium</taxon>
    </lineage>
</organism>
<evidence type="ECO:0000256" key="6">
    <source>
        <dbReference type="ARBA" id="ARBA00023295"/>
    </source>
</evidence>
<dbReference type="OrthoDB" id="9807299at2"/>
<dbReference type="SMART" id="SM00710">
    <property type="entry name" value="PbH1"/>
    <property type="match status" value="6"/>
</dbReference>
<evidence type="ECO:0000256" key="5">
    <source>
        <dbReference type="ARBA" id="ARBA00022801"/>
    </source>
</evidence>
<keyword evidence="3" id="KW-0732">Signal</keyword>
<feature type="domain" description="GLAA-B beta-barrel" evidence="8">
    <location>
        <begin position="120"/>
        <end position="217"/>
    </location>
</feature>
<evidence type="ECO:0000256" key="3">
    <source>
        <dbReference type="ARBA" id="ARBA00022729"/>
    </source>
</evidence>
<keyword evidence="4" id="KW-0677">Repeat</keyword>
<accession>A0A146G8W0</accession>
<dbReference type="GO" id="GO:0004557">
    <property type="term" value="F:alpha-galactosidase activity"/>
    <property type="evidence" value="ECO:0007669"/>
    <property type="project" value="UniProtKB-EC"/>
</dbReference>
<dbReference type="Pfam" id="PF23764">
    <property type="entry name" value="Beta-barrel_GLAA-B_II"/>
    <property type="match status" value="1"/>
</dbReference>
<dbReference type="SUPFAM" id="SSF51126">
    <property type="entry name" value="Pectin lyase-like"/>
    <property type="match status" value="1"/>
</dbReference>
<keyword evidence="5" id="KW-0378">Hydrolase</keyword>
<dbReference type="Pfam" id="PF13229">
    <property type="entry name" value="Beta_helix"/>
    <property type="match status" value="1"/>
</dbReference>
<dbReference type="InterPro" id="IPR039448">
    <property type="entry name" value="Beta_helix"/>
</dbReference>
<comment type="catalytic activity">
    <reaction evidence="1">
        <text>Hydrolysis of terminal, non-reducing alpha-D-galactose residues in alpha-D-galactosides, including galactose oligosaccharides, galactomannans and galactolipids.</text>
        <dbReference type="EC" id="3.2.1.22"/>
    </reaction>
</comment>
<dbReference type="InParanoid" id="A0A146G8W0"/>
<dbReference type="Gene3D" id="2.160.20.10">
    <property type="entry name" value="Single-stranded right-handed beta-helix, Pectin lyase-like"/>
    <property type="match status" value="2"/>
</dbReference>
<dbReference type="RefSeq" id="WP_075078836.1">
    <property type="nucleotide sequence ID" value="NZ_BDCO01000002.1"/>
</dbReference>
<keyword evidence="6" id="KW-0326">Glycosidase</keyword>
<name>A0A146G8W0_TERSA</name>
<dbReference type="InterPro" id="IPR057275">
    <property type="entry name" value="Beta-barrel_GLAA-B_I"/>
</dbReference>
<feature type="domain" description="GLAA-B beta-barrel" evidence="9">
    <location>
        <begin position="332"/>
        <end position="393"/>
    </location>
</feature>
<dbReference type="InterPro" id="IPR011050">
    <property type="entry name" value="Pectin_lyase_fold/virulence"/>
</dbReference>
<evidence type="ECO:0000259" key="8">
    <source>
        <dbReference type="Pfam" id="PF23763"/>
    </source>
</evidence>